<keyword evidence="2" id="KW-0675">Receptor</keyword>
<comment type="caution">
    <text evidence="2">The sequence shown here is derived from an EMBL/GenBank/DDBJ whole genome shotgun (WGS) entry which is preliminary data.</text>
</comment>
<name>A0A5C6PP92_9TELE</name>
<evidence type="ECO:0000256" key="1">
    <source>
        <dbReference type="SAM" id="MobiDB-lite"/>
    </source>
</evidence>
<accession>A0A5C6PP92</accession>
<feature type="compositionally biased region" description="Basic and acidic residues" evidence="1">
    <location>
        <begin position="12"/>
        <end position="24"/>
    </location>
</feature>
<feature type="region of interest" description="Disordered" evidence="1">
    <location>
        <begin position="1"/>
        <end position="25"/>
    </location>
</feature>
<keyword evidence="2" id="KW-0418">Kinase</keyword>
<dbReference type="Gene3D" id="3.80.20.20">
    <property type="entry name" value="Receptor L-domain"/>
    <property type="match status" value="1"/>
</dbReference>
<keyword evidence="2" id="KW-0808">Transferase</keyword>
<dbReference type="EMBL" id="RHFK02000001">
    <property type="protein sequence ID" value="TWW80676.1"/>
    <property type="molecule type" value="Genomic_DNA"/>
</dbReference>
<evidence type="ECO:0000313" key="3">
    <source>
        <dbReference type="Proteomes" id="UP000324091"/>
    </source>
</evidence>
<reference evidence="2 3" key="1">
    <citation type="submission" date="2019-04" db="EMBL/GenBank/DDBJ databases">
        <title>Chromosome genome assembly for Takifugu flavidus.</title>
        <authorList>
            <person name="Xiao S."/>
        </authorList>
    </citation>
    <scope>NUCLEOTIDE SEQUENCE [LARGE SCALE GENOMIC DNA]</scope>
    <source>
        <strain evidence="2">HTHZ2018</strain>
        <tissue evidence="2">Muscle</tissue>
    </source>
</reference>
<dbReference type="InterPro" id="IPR036941">
    <property type="entry name" value="Rcpt_L-dom_sf"/>
</dbReference>
<organism evidence="2 3">
    <name type="scientific">Takifugu flavidus</name>
    <name type="common">sansaifugu</name>
    <dbReference type="NCBI Taxonomy" id="433684"/>
    <lineage>
        <taxon>Eukaryota</taxon>
        <taxon>Metazoa</taxon>
        <taxon>Chordata</taxon>
        <taxon>Craniata</taxon>
        <taxon>Vertebrata</taxon>
        <taxon>Euteleostomi</taxon>
        <taxon>Actinopterygii</taxon>
        <taxon>Neopterygii</taxon>
        <taxon>Teleostei</taxon>
        <taxon>Neoteleostei</taxon>
        <taxon>Acanthomorphata</taxon>
        <taxon>Eupercaria</taxon>
        <taxon>Tetraodontiformes</taxon>
        <taxon>Tetradontoidea</taxon>
        <taxon>Tetraodontidae</taxon>
        <taxon>Takifugu</taxon>
    </lineage>
</organism>
<gene>
    <name evidence="2" type="ORF">D4764_01G0004910</name>
</gene>
<keyword evidence="3" id="KW-1185">Reference proteome</keyword>
<evidence type="ECO:0000313" key="2">
    <source>
        <dbReference type="EMBL" id="TWW80676.1"/>
    </source>
</evidence>
<dbReference type="SUPFAM" id="SSF52058">
    <property type="entry name" value="L domain-like"/>
    <property type="match status" value="1"/>
</dbReference>
<dbReference type="Proteomes" id="UP000324091">
    <property type="component" value="Chromosome 1"/>
</dbReference>
<dbReference type="AlphaFoldDB" id="A0A5C6PP92"/>
<proteinExistence type="predicted"/>
<sequence length="97" mass="10866">MAKTVSLLMPHNRSEEARSRDNSRVEGILQNQVPKIQILNGGVYVDRNNFLCHADTIHWQDIVKHPRIHPLVVPTNSSITSCVNSPQCSQLEDVNPG</sequence>
<dbReference type="GO" id="GO:0016301">
    <property type="term" value="F:kinase activity"/>
    <property type="evidence" value="ECO:0007669"/>
    <property type="project" value="UniProtKB-KW"/>
</dbReference>
<protein>
    <submittedName>
        <fullName evidence="2">Receptor tyrosine-protein kinase erbB-4</fullName>
    </submittedName>
</protein>